<protein>
    <submittedName>
        <fullName evidence="1">Uncharacterized protein</fullName>
    </submittedName>
</protein>
<feature type="non-terminal residue" evidence="1">
    <location>
        <position position="1"/>
    </location>
</feature>
<dbReference type="EMBL" id="KV748262">
    <property type="protein sequence ID" value="OCK87374.1"/>
    <property type="molecule type" value="Genomic_DNA"/>
</dbReference>
<keyword evidence="2" id="KW-1185">Reference proteome</keyword>
<reference evidence="1 2" key="1">
    <citation type="journal article" date="2016" name="Nat. Commun.">
        <title>Ectomycorrhizal ecology is imprinted in the genome of the dominant symbiotic fungus Cenococcum geophilum.</title>
        <authorList>
            <consortium name="DOE Joint Genome Institute"/>
            <person name="Peter M."/>
            <person name="Kohler A."/>
            <person name="Ohm R.A."/>
            <person name="Kuo A."/>
            <person name="Krutzmann J."/>
            <person name="Morin E."/>
            <person name="Arend M."/>
            <person name="Barry K.W."/>
            <person name="Binder M."/>
            <person name="Choi C."/>
            <person name="Clum A."/>
            <person name="Copeland A."/>
            <person name="Grisel N."/>
            <person name="Haridas S."/>
            <person name="Kipfer T."/>
            <person name="LaButti K."/>
            <person name="Lindquist E."/>
            <person name="Lipzen A."/>
            <person name="Maire R."/>
            <person name="Meier B."/>
            <person name="Mihaltcheva S."/>
            <person name="Molinier V."/>
            <person name="Murat C."/>
            <person name="Poggeler S."/>
            <person name="Quandt C.A."/>
            <person name="Sperisen C."/>
            <person name="Tritt A."/>
            <person name="Tisserant E."/>
            <person name="Crous P.W."/>
            <person name="Henrissat B."/>
            <person name="Nehls U."/>
            <person name="Egli S."/>
            <person name="Spatafora J.W."/>
            <person name="Grigoriev I.V."/>
            <person name="Martin F.M."/>
        </authorList>
    </citation>
    <scope>NUCLEOTIDE SEQUENCE [LARGE SCALE GENOMIC DNA]</scope>
    <source>
        <strain evidence="1 2">1.58</strain>
    </source>
</reference>
<evidence type="ECO:0000313" key="2">
    <source>
        <dbReference type="Proteomes" id="UP000250078"/>
    </source>
</evidence>
<name>A0ACC8EMF3_9PEZI</name>
<gene>
    <name evidence="1" type="ORF">K441DRAFT_594394</name>
</gene>
<accession>A0ACC8EMF3</accession>
<sequence>DYLNDFYSTYLDNILIYSNNPFKYTKHRLMDVGLYINLKKYKFLVIKVKYLKLIITTKGVRIDPKKVYKITK</sequence>
<evidence type="ECO:0000313" key="1">
    <source>
        <dbReference type="EMBL" id="OCK87374.1"/>
    </source>
</evidence>
<organism evidence="1 2">
    <name type="scientific">Cenococcum geophilum 1.58</name>
    <dbReference type="NCBI Taxonomy" id="794803"/>
    <lineage>
        <taxon>Eukaryota</taxon>
        <taxon>Fungi</taxon>
        <taxon>Dikarya</taxon>
        <taxon>Ascomycota</taxon>
        <taxon>Pezizomycotina</taxon>
        <taxon>Dothideomycetes</taxon>
        <taxon>Pleosporomycetidae</taxon>
        <taxon>Gloniales</taxon>
        <taxon>Gloniaceae</taxon>
        <taxon>Cenococcum</taxon>
    </lineage>
</organism>
<dbReference type="Proteomes" id="UP000250078">
    <property type="component" value="Unassembled WGS sequence"/>
</dbReference>
<proteinExistence type="predicted"/>